<keyword evidence="3" id="KW-0949">S-adenosyl-L-methionine</keyword>
<dbReference type="CDD" id="cd02440">
    <property type="entry name" value="AdoMet_MTases"/>
    <property type="match status" value="1"/>
</dbReference>
<evidence type="ECO:0000256" key="2">
    <source>
        <dbReference type="ARBA" id="ARBA00022679"/>
    </source>
</evidence>
<evidence type="ECO:0000259" key="4">
    <source>
        <dbReference type="Pfam" id="PF10672"/>
    </source>
</evidence>
<accession>A0A1F6MCG9</accession>
<reference evidence="5 6" key="1">
    <citation type="journal article" date="2016" name="Nat. Commun.">
        <title>Thousands of microbial genomes shed light on interconnected biogeochemical processes in an aquifer system.</title>
        <authorList>
            <person name="Anantharaman K."/>
            <person name="Brown C.T."/>
            <person name="Hug L.A."/>
            <person name="Sharon I."/>
            <person name="Castelle C.J."/>
            <person name="Probst A.J."/>
            <person name="Thomas B.C."/>
            <person name="Singh A."/>
            <person name="Wilkins M.J."/>
            <person name="Karaoz U."/>
            <person name="Brodie E.L."/>
            <person name="Williams K.H."/>
            <person name="Hubbard S.S."/>
            <person name="Banfield J.F."/>
        </authorList>
    </citation>
    <scope>NUCLEOTIDE SEQUENCE [LARGE SCALE GENOMIC DNA]</scope>
</reference>
<dbReference type="InterPro" id="IPR019614">
    <property type="entry name" value="SAM-dep_methyl-trfase"/>
</dbReference>
<dbReference type="InterPro" id="IPR029063">
    <property type="entry name" value="SAM-dependent_MTases_sf"/>
</dbReference>
<evidence type="ECO:0000256" key="3">
    <source>
        <dbReference type="ARBA" id="ARBA00022691"/>
    </source>
</evidence>
<dbReference type="Pfam" id="PF10672">
    <property type="entry name" value="Methyltrans_SAM"/>
    <property type="match status" value="1"/>
</dbReference>
<protein>
    <recommendedName>
        <fullName evidence="4">S-adenosylmethionine-dependent methyltransferase domain-containing protein</fullName>
    </recommendedName>
</protein>
<dbReference type="GO" id="GO:0008168">
    <property type="term" value="F:methyltransferase activity"/>
    <property type="evidence" value="ECO:0007669"/>
    <property type="project" value="UniProtKB-KW"/>
</dbReference>
<dbReference type="Proteomes" id="UP000176413">
    <property type="component" value="Unassembled WGS sequence"/>
</dbReference>
<organism evidence="5 6">
    <name type="scientific">Candidatus Magasanikbacteria bacterium RIFCSPHIGHO2_02_FULL_45_10</name>
    <dbReference type="NCBI Taxonomy" id="1798679"/>
    <lineage>
        <taxon>Bacteria</taxon>
        <taxon>Candidatus Magasanikiibacteriota</taxon>
    </lineage>
</organism>
<dbReference type="GO" id="GO:0032259">
    <property type="term" value="P:methylation"/>
    <property type="evidence" value="ECO:0007669"/>
    <property type="project" value="UniProtKB-KW"/>
</dbReference>
<evidence type="ECO:0000313" key="6">
    <source>
        <dbReference type="Proteomes" id="UP000176413"/>
    </source>
</evidence>
<feature type="domain" description="S-adenosylmethionine-dependent methyltransferase" evidence="4">
    <location>
        <begin position="85"/>
        <end position="215"/>
    </location>
</feature>
<comment type="caution">
    <text evidence="5">The sequence shown here is derived from an EMBL/GenBank/DDBJ whole genome shotgun (WGS) entry which is preliminary data.</text>
</comment>
<sequence>MYRIETTNATGDYELLDSGDGEKLERYGKIMIARPDPQALWHKLLPDATWKKADAYFKREKAVTRGDGSSSGRDAGWQTRFVVPDRWEIGFDKLRFLIKLSPFKHTGLFPEQASNWDWIREKIKSAKRTVQVLNLFGYTGGATLAAAQVGAEVCHLDGSKTAIGWARDNATASGLAAKPIRWILDDARKFVEREIKRGRRYDGIIMDPPAFGHGPNGEVWKIEEDFPKLLEVCREALSDKPLFFLINGYASGYSALAYKNNLLGVMKGYEGTIEVGELTIGESQSDRLLPCGIFARWSAN</sequence>
<dbReference type="Gene3D" id="3.40.50.150">
    <property type="entry name" value="Vaccinia Virus protein VP39"/>
    <property type="match status" value="1"/>
</dbReference>
<keyword evidence="2" id="KW-0808">Transferase</keyword>
<dbReference type="SUPFAM" id="SSF53335">
    <property type="entry name" value="S-adenosyl-L-methionine-dependent methyltransferases"/>
    <property type="match status" value="1"/>
</dbReference>
<proteinExistence type="predicted"/>
<dbReference type="AlphaFoldDB" id="A0A1F6MCG9"/>
<evidence type="ECO:0000313" key="5">
    <source>
        <dbReference type="EMBL" id="OGH69357.1"/>
    </source>
</evidence>
<keyword evidence="1" id="KW-0489">Methyltransferase</keyword>
<dbReference type="Gene3D" id="2.60.40.1180">
    <property type="entry name" value="Golgi alpha-mannosidase II"/>
    <property type="match status" value="1"/>
</dbReference>
<gene>
    <name evidence="5" type="ORF">A3D53_01105</name>
</gene>
<dbReference type="InterPro" id="IPR013780">
    <property type="entry name" value="Glyco_hydro_b"/>
</dbReference>
<name>A0A1F6MCG9_9BACT</name>
<dbReference type="PANTHER" id="PTHR43042:SF2">
    <property type="entry name" value="SAM-DEPENDENT METHYLTRANSFERASE"/>
    <property type="match status" value="1"/>
</dbReference>
<dbReference type="PANTHER" id="PTHR43042">
    <property type="entry name" value="SAM-DEPENDENT METHYLTRANSFERASE"/>
    <property type="match status" value="1"/>
</dbReference>
<dbReference type="EMBL" id="MFQA01000004">
    <property type="protein sequence ID" value="OGH69357.1"/>
    <property type="molecule type" value="Genomic_DNA"/>
</dbReference>
<evidence type="ECO:0000256" key="1">
    <source>
        <dbReference type="ARBA" id="ARBA00022603"/>
    </source>
</evidence>